<dbReference type="Gene3D" id="1.20.1270.220">
    <property type="match status" value="1"/>
</dbReference>
<dbReference type="PROSITE" id="PS51525">
    <property type="entry name" value="NET"/>
    <property type="match status" value="1"/>
</dbReference>
<dbReference type="Pfam" id="PF17035">
    <property type="entry name" value="BET"/>
    <property type="match status" value="1"/>
</dbReference>
<evidence type="ECO:0000259" key="1">
    <source>
        <dbReference type="PROSITE" id="PS51525"/>
    </source>
</evidence>
<evidence type="ECO:0000313" key="3">
    <source>
        <dbReference type="Proteomes" id="UP000321570"/>
    </source>
</evidence>
<protein>
    <recommendedName>
        <fullName evidence="1">NET domain-containing protein</fullName>
    </recommendedName>
</protein>
<dbReference type="EMBL" id="CABIJS010000277">
    <property type="protein sequence ID" value="VUZ48228.1"/>
    <property type="molecule type" value="Genomic_DNA"/>
</dbReference>
<keyword evidence="3" id="KW-1185">Reference proteome</keyword>
<dbReference type="InterPro" id="IPR038336">
    <property type="entry name" value="NET_sf"/>
</dbReference>
<accession>A0A564YNE6</accession>
<name>A0A564YNE6_HYMDI</name>
<dbReference type="AlphaFoldDB" id="A0A564YNE6"/>
<organism evidence="2 3">
    <name type="scientific">Hymenolepis diminuta</name>
    <name type="common">Rat tapeworm</name>
    <dbReference type="NCBI Taxonomy" id="6216"/>
    <lineage>
        <taxon>Eukaryota</taxon>
        <taxon>Metazoa</taxon>
        <taxon>Spiralia</taxon>
        <taxon>Lophotrochozoa</taxon>
        <taxon>Platyhelminthes</taxon>
        <taxon>Cestoda</taxon>
        <taxon>Eucestoda</taxon>
        <taxon>Cyclophyllidea</taxon>
        <taxon>Hymenolepididae</taxon>
        <taxon>Hymenolepis</taxon>
    </lineage>
</organism>
<reference evidence="2 3" key="1">
    <citation type="submission" date="2019-07" db="EMBL/GenBank/DDBJ databases">
        <authorList>
            <person name="Jastrzebski P J."/>
            <person name="Paukszto L."/>
            <person name="Jastrzebski P J."/>
        </authorList>
    </citation>
    <scope>NUCLEOTIDE SEQUENCE [LARGE SCALE GENOMIC DNA]</scope>
    <source>
        <strain evidence="2 3">WMS-il1</strain>
    </source>
</reference>
<gene>
    <name evidence="2" type="ORF">WMSIL1_LOCUS7625</name>
</gene>
<sequence length="266" mass="31619">MAADVKLMLEEYCWKDKNCRELEAIFKKEYEKKFGEDMTREFASSDLKFYLFERVLALPSDRLEIAMKILEINGDSTSSNEYEVEVDKLPIPMLYRLKAYIDSIPDREFCNERYFEQHRDPSKNRSLIMSRSEKTALSEKIDQLNDENKRNMFQLIRRYESVSPYTEQRKLSYYLANVRFSNIWKIKGYVELLDAQDGNKPMSEDEKSRLCDKILHMNAENMKRVCDRINELEPAAPTDINEIFFCFHSLKNVTLRAIERFVNSID</sequence>
<dbReference type="Proteomes" id="UP000321570">
    <property type="component" value="Unassembled WGS sequence"/>
</dbReference>
<evidence type="ECO:0000313" key="2">
    <source>
        <dbReference type="EMBL" id="VUZ48228.1"/>
    </source>
</evidence>
<feature type="domain" description="NET" evidence="1">
    <location>
        <begin position="192"/>
        <end position="266"/>
    </location>
</feature>
<dbReference type="InterPro" id="IPR027353">
    <property type="entry name" value="NET_dom"/>
</dbReference>
<proteinExistence type="predicted"/>